<accession>A0AAV0C7X5</accession>
<protein>
    <recommendedName>
        <fullName evidence="1">Reverse transcriptase Ty1/copia-type domain-containing protein</fullName>
    </recommendedName>
</protein>
<dbReference type="EMBL" id="CAMAPF010000014">
    <property type="protein sequence ID" value="CAH9067670.1"/>
    <property type="molecule type" value="Genomic_DNA"/>
</dbReference>
<dbReference type="AlphaFoldDB" id="A0AAV0C7X5"/>
<proteinExistence type="predicted"/>
<evidence type="ECO:0000313" key="2">
    <source>
        <dbReference type="EMBL" id="CAH9067670.1"/>
    </source>
</evidence>
<dbReference type="Proteomes" id="UP001152523">
    <property type="component" value="Unassembled WGS sequence"/>
</dbReference>
<organism evidence="2 3">
    <name type="scientific">Cuscuta epithymum</name>
    <dbReference type="NCBI Taxonomy" id="186058"/>
    <lineage>
        <taxon>Eukaryota</taxon>
        <taxon>Viridiplantae</taxon>
        <taxon>Streptophyta</taxon>
        <taxon>Embryophyta</taxon>
        <taxon>Tracheophyta</taxon>
        <taxon>Spermatophyta</taxon>
        <taxon>Magnoliopsida</taxon>
        <taxon>eudicotyledons</taxon>
        <taxon>Gunneridae</taxon>
        <taxon>Pentapetalae</taxon>
        <taxon>asterids</taxon>
        <taxon>lamiids</taxon>
        <taxon>Solanales</taxon>
        <taxon>Convolvulaceae</taxon>
        <taxon>Cuscuteae</taxon>
        <taxon>Cuscuta</taxon>
        <taxon>Cuscuta subgen. Cuscuta</taxon>
    </lineage>
</organism>
<comment type="caution">
    <text evidence="2">The sequence shown here is derived from an EMBL/GenBank/DDBJ whole genome shotgun (WGS) entry which is preliminary data.</text>
</comment>
<reference evidence="2" key="1">
    <citation type="submission" date="2022-07" db="EMBL/GenBank/DDBJ databases">
        <authorList>
            <person name="Macas J."/>
            <person name="Novak P."/>
            <person name="Neumann P."/>
        </authorList>
    </citation>
    <scope>NUCLEOTIDE SEQUENCE</scope>
</reference>
<feature type="domain" description="Reverse transcriptase Ty1/copia-type" evidence="1">
    <location>
        <begin position="11"/>
        <end position="73"/>
    </location>
</feature>
<evidence type="ECO:0000259" key="1">
    <source>
        <dbReference type="Pfam" id="PF07727"/>
    </source>
</evidence>
<keyword evidence="3" id="KW-1185">Reference proteome</keyword>
<dbReference type="InterPro" id="IPR013103">
    <property type="entry name" value="RVT_2"/>
</dbReference>
<dbReference type="Pfam" id="PF07727">
    <property type="entry name" value="RVT_2"/>
    <property type="match status" value="1"/>
</dbReference>
<gene>
    <name evidence="2" type="ORF">CEPIT_LOCUS2601</name>
</gene>
<sequence length="75" mass="8678">METEIKALEKNNTWILVTLPPNHHTIGCKWVFKTKLKSDGTLERHKARLVAKGYTQEYGLDYFDTFSPIVKLITV</sequence>
<evidence type="ECO:0000313" key="3">
    <source>
        <dbReference type="Proteomes" id="UP001152523"/>
    </source>
</evidence>
<name>A0AAV0C7X5_9ASTE</name>